<dbReference type="PANTHER" id="PTHR40633:SF1">
    <property type="entry name" value="GPI ANCHORED SERINE-THREONINE RICH PROTEIN (AFU_ORTHOLOGUE AFUA_1G03630)"/>
    <property type="match status" value="1"/>
</dbReference>
<protein>
    <recommendedName>
        <fullName evidence="5">Yeast cell wall synthesis Kre9/Knh1-like N-terminal domain-containing protein</fullName>
    </recommendedName>
</protein>
<dbReference type="EMBL" id="JAJTJA010000004">
    <property type="protein sequence ID" value="KAH8700981.1"/>
    <property type="molecule type" value="Genomic_DNA"/>
</dbReference>
<evidence type="ECO:0000256" key="4">
    <source>
        <dbReference type="SAM" id="SignalP"/>
    </source>
</evidence>
<keyword evidence="3" id="KW-1133">Transmembrane helix</keyword>
<sequence>MSRKIFILGFLFGITPLTVADFKFSSLSKNTLQPNQVITFNWTPSNGGKVDLRLQSQDADYSDTIIKGTTNIGAYTWTVPSDIPSDSHYVINISDSSDSTNTGTSDSFSVQGSSFSVTTRASSTSTSSASSTSTSSAASTSTSASTTFTTSTSSVGDTPATTQSSTSTTSLPPSPQTSATTSAISSSTGVTTPNTSNGGLSTSARNAIIISLILAAALAGFAALFWLFLRRRRRSKASEIPADDGTLNAEKRYTDDGKGYMYSPTLSQGVRSSQATQNTELWHYKPELPGSDPTRESGIQFLAPVELPAWEPSEIDPLTHVSNEEQHGVHVNDIHESTSRPNEGPEA</sequence>
<dbReference type="PANTHER" id="PTHR40633">
    <property type="entry name" value="MATRIX PROTEIN, PUTATIVE (AFU_ORTHOLOGUE AFUA_8G05410)-RELATED"/>
    <property type="match status" value="1"/>
</dbReference>
<comment type="caution">
    <text evidence="6">The sequence shown here is derived from an EMBL/GenBank/DDBJ whole genome shotgun (WGS) entry which is preliminary data.</text>
</comment>
<dbReference type="Pfam" id="PF10342">
    <property type="entry name" value="Kre9_KNH"/>
    <property type="match status" value="1"/>
</dbReference>
<evidence type="ECO:0000256" key="1">
    <source>
        <dbReference type="ARBA" id="ARBA00022729"/>
    </source>
</evidence>
<evidence type="ECO:0000256" key="3">
    <source>
        <dbReference type="SAM" id="Phobius"/>
    </source>
</evidence>
<keyword evidence="1 4" id="KW-0732">Signal</keyword>
<evidence type="ECO:0000256" key="2">
    <source>
        <dbReference type="SAM" id="MobiDB-lite"/>
    </source>
</evidence>
<dbReference type="Proteomes" id="UP001201262">
    <property type="component" value="Unassembled WGS sequence"/>
</dbReference>
<feature type="chain" id="PRO_5042137589" description="Yeast cell wall synthesis Kre9/Knh1-like N-terminal domain-containing protein" evidence="4">
    <location>
        <begin position="21"/>
        <end position="347"/>
    </location>
</feature>
<evidence type="ECO:0000313" key="6">
    <source>
        <dbReference type="EMBL" id="KAH8700981.1"/>
    </source>
</evidence>
<feature type="domain" description="Yeast cell wall synthesis Kre9/Knh1-like N-terminal" evidence="5">
    <location>
        <begin position="29"/>
        <end position="110"/>
    </location>
</feature>
<keyword evidence="3" id="KW-0812">Transmembrane</keyword>
<dbReference type="RefSeq" id="XP_046074687.1">
    <property type="nucleotide sequence ID" value="XM_046209423.1"/>
</dbReference>
<organism evidence="6 7">
    <name type="scientific">Talaromyces proteolyticus</name>
    <dbReference type="NCBI Taxonomy" id="1131652"/>
    <lineage>
        <taxon>Eukaryota</taxon>
        <taxon>Fungi</taxon>
        <taxon>Dikarya</taxon>
        <taxon>Ascomycota</taxon>
        <taxon>Pezizomycotina</taxon>
        <taxon>Eurotiomycetes</taxon>
        <taxon>Eurotiomycetidae</taxon>
        <taxon>Eurotiales</taxon>
        <taxon>Trichocomaceae</taxon>
        <taxon>Talaromyces</taxon>
        <taxon>Talaromyces sect. Bacilispori</taxon>
    </lineage>
</organism>
<name>A0AAD4KVY1_9EURO</name>
<keyword evidence="3" id="KW-0472">Membrane</keyword>
<gene>
    <name evidence="6" type="ORF">BGW36DRAFT_138958</name>
</gene>
<accession>A0AAD4KVY1</accession>
<proteinExistence type="predicted"/>
<feature type="transmembrane region" description="Helical" evidence="3">
    <location>
        <begin position="207"/>
        <end position="229"/>
    </location>
</feature>
<feature type="compositionally biased region" description="Low complexity" evidence="2">
    <location>
        <begin position="120"/>
        <end position="188"/>
    </location>
</feature>
<dbReference type="InterPro" id="IPR052982">
    <property type="entry name" value="SRP1/TIP1-like"/>
</dbReference>
<reference evidence="6" key="1">
    <citation type="submission" date="2021-12" db="EMBL/GenBank/DDBJ databases">
        <title>Convergent genome expansion in fungi linked to evolution of root-endophyte symbiosis.</title>
        <authorList>
            <consortium name="DOE Joint Genome Institute"/>
            <person name="Ke Y.-H."/>
            <person name="Bonito G."/>
            <person name="Liao H.-L."/>
            <person name="Looney B."/>
            <person name="Rojas-Flechas A."/>
            <person name="Nash J."/>
            <person name="Hameed K."/>
            <person name="Schadt C."/>
            <person name="Martin F."/>
            <person name="Crous P.W."/>
            <person name="Miettinen O."/>
            <person name="Magnuson J.K."/>
            <person name="Labbe J."/>
            <person name="Jacobson D."/>
            <person name="Doktycz M.J."/>
            <person name="Veneault-Fourrey C."/>
            <person name="Kuo A."/>
            <person name="Mondo S."/>
            <person name="Calhoun S."/>
            <person name="Riley R."/>
            <person name="Ohm R."/>
            <person name="LaButti K."/>
            <person name="Andreopoulos B."/>
            <person name="Pangilinan J."/>
            <person name="Nolan M."/>
            <person name="Tritt A."/>
            <person name="Clum A."/>
            <person name="Lipzen A."/>
            <person name="Daum C."/>
            <person name="Barry K."/>
            <person name="Grigoriev I.V."/>
            <person name="Vilgalys R."/>
        </authorList>
    </citation>
    <scope>NUCLEOTIDE SEQUENCE</scope>
    <source>
        <strain evidence="6">PMI_201</strain>
    </source>
</reference>
<feature type="region of interest" description="Disordered" evidence="2">
    <location>
        <begin position="120"/>
        <end position="199"/>
    </location>
</feature>
<evidence type="ECO:0000313" key="7">
    <source>
        <dbReference type="Proteomes" id="UP001201262"/>
    </source>
</evidence>
<feature type="compositionally biased region" description="Basic and acidic residues" evidence="2">
    <location>
        <begin position="322"/>
        <end position="338"/>
    </location>
</feature>
<evidence type="ECO:0000259" key="5">
    <source>
        <dbReference type="Pfam" id="PF10342"/>
    </source>
</evidence>
<feature type="region of interest" description="Disordered" evidence="2">
    <location>
        <begin position="320"/>
        <end position="347"/>
    </location>
</feature>
<feature type="compositionally biased region" description="Polar residues" evidence="2">
    <location>
        <begin position="189"/>
        <end position="199"/>
    </location>
</feature>
<dbReference type="GeneID" id="70239710"/>
<dbReference type="AlphaFoldDB" id="A0AAD4KVY1"/>
<feature type="signal peptide" evidence="4">
    <location>
        <begin position="1"/>
        <end position="20"/>
    </location>
</feature>
<keyword evidence="7" id="KW-1185">Reference proteome</keyword>
<dbReference type="InterPro" id="IPR018466">
    <property type="entry name" value="Kre9/Knh1-like_N"/>
</dbReference>